<protein>
    <submittedName>
        <fullName evidence="1">Uncharacterized protein</fullName>
    </submittedName>
</protein>
<accession>A0A913YPJ6</accession>
<dbReference type="OrthoDB" id="5951072at2759"/>
<sequence>KKTVFNQLFSVPFKEDHLKCLNIASVFFSARSEPSAKGWKRLNLHPVCFEARGDRYGSLISYADYGLVVAVKLEYVSGEVRCVSNTAYNSRWGCGHYGSYINHPLNVVVTDRHNHVIFPKKEFIVNGGLWYWQPFVSDSNSRDIVFADFSTPFYLPPFEQIRVWYGEDLKNWSEHDNQGRVCINVYAKFMS</sequence>
<dbReference type="EnsemblMetazoa" id="XM_028660300.1">
    <property type="protein sequence ID" value="XP_028516101.1"/>
    <property type="gene ID" value="LOC110243266"/>
</dbReference>
<evidence type="ECO:0000313" key="1">
    <source>
        <dbReference type="EnsemblMetazoa" id="XP_028516101.1"/>
    </source>
</evidence>
<dbReference type="GeneID" id="110243266"/>
<organism evidence="1 2">
    <name type="scientific">Exaiptasia diaphana</name>
    <name type="common">Tropical sea anemone</name>
    <name type="synonym">Aiptasia pulchella</name>
    <dbReference type="NCBI Taxonomy" id="2652724"/>
    <lineage>
        <taxon>Eukaryota</taxon>
        <taxon>Metazoa</taxon>
        <taxon>Cnidaria</taxon>
        <taxon>Anthozoa</taxon>
        <taxon>Hexacorallia</taxon>
        <taxon>Actiniaria</taxon>
        <taxon>Aiptasiidae</taxon>
        <taxon>Exaiptasia</taxon>
    </lineage>
</organism>
<evidence type="ECO:0000313" key="2">
    <source>
        <dbReference type="Proteomes" id="UP000887567"/>
    </source>
</evidence>
<name>A0A913YPJ6_EXADI</name>
<reference evidence="1" key="1">
    <citation type="submission" date="2022-11" db="UniProtKB">
        <authorList>
            <consortium name="EnsemblMetazoa"/>
        </authorList>
    </citation>
    <scope>IDENTIFICATION</scope>
</reference>
<dbReference type="Proteomes" id="UP000887567">
    <property type="component" value="Unplaced"/>
</dbReference>
<dbReference type="OMA" id="ITAQAWY"/>
<keyword evidence="2" id="KW-1185">Reference proteome</keyword>
<dbReference type="AlphaFoldDB" id="A0A913YPJ6"/>
<dbReference type="KEGG" id="epa:110243266"/>
<proteinExistence type="predicted"/>
<dbReference type="RefSeq" id="XP_028516101.1">
    <property type="nucleotide sequence ID" value="XM_028660300.1"/>
</dbReference>